<keyword evidence="3" id="KW-1185">Reference proteome</keyword>
<protein>
    <submittedName>
        <fullName evidence="2">Uncharacterized protein</fullName>
    </submittedName>
</protein>
<accession>A0A6A4PIS8</accession>
<evidence type="ECO:0000256" key="1">
    <source>
        <dbReference type="SAM" id="MobiDB-lite"/>
    </source>
</evidence>
<organism evidence="2 3">
    <name type="scientific">Lupinus albus</name>
    <name type="common">White lupine</name>
    <name type="synonym">Lupinus termis</name>
    <dbReference type="NCBI Taxonomy" id="3870"/>
    <lineage>
        <taxon>Eukaryota</taxon>
        <taxon>Viridiplantae</taxon>
        <taxon>Streptophyta</taxon>
        <taxon>Embryophyta</taxon>
        <taxon>Tracheophyta</taxon>
        <taxon>Spermatophyta</taxon>
        <taxon>Magnoliopsida</taxon>
        <taxon>eudicotyledons</taxon>
        <taxon>Gunneridae</taxon>
        <taxon>Pentapetalae</taxon>
        <taxon>rosids</taxon>
        <taxon>fabids</taxon>
        <taxon>Fabales</taxon>
        <taxon>Fabaceae</taxon>
        <taxon>Papilionoideae</taxon>
        <taxon>50 kb inversion clade</taxon>
        <taxon>genistoids sensu lato</taxon>
        <taxon>core genistoids</taxon>
        <taxon>Genisteae</taxon>
        <taxon>Lupinus</taxon>
    </lineage>
</organism>
<dbReference type="Proteomes" id="UP000447434">
    <property type="component" value="Chromosome 13"/>
</dbReference>
<dbReference type="EMBL" id="WOCE01000013">
    <property type="protein sequence ID" value="KAE9601350.1"/>
    <property type="molecule type" value="Genomic_DNA"/>
</dbReference>
<name>A0A6A4PIS8_LUPAL</name>
<evidence type="ECO:0000313" key="3">
    <source>
        <dbReference type="Proteomes" id="UP000447434"/>
    </source>
</evidence>
<proteinExistence type="predicted"/>
<gene>
    <name evidence="2" type="ORF">Lalb_Chr13g0296911</name>
</gene>
<comment type="caution">
    <text evidence="2">The sequence shown here is derived from an EMBL/GenBank/DDBJ whole genome shotgun (WGS) entry which is preliminary data.</text>
</comment>
<sequence length="42" mass="4937">MEKDEDEDEDDDKKRSMKKASLSGIGKAKPFFQIQFMKLHMC</sequence>
<evidence type="ECO:0000313" key="2">
    <source>
        <dbReference type="EMBL" id="KAE9601350.1"/>
    </source>
</evidence>
<dbReference type="AlphaFoldDB" id="A0A6A4PIS8"/>
<reference evidence="3" key="1">
    <citation type="journal article" date="2020" name="Nat. Commun.">
        <title>Genome sequence of the cluster root forming white lupin.</title>
        <authorList>
            <person name="Hufnagel B."/>
            <person name="Marques A."/>
            <person name="Soriano A."/>
            <person name="Marques L."/>
            <person name="Divol F."/>
            <person name="Doumas P."/>
            <person name="Sallet E."/>
            <person name="Mancinotti D."/>
            <person name="Carrere S."/>
            <person name="Marande W."/>
            <person name="Arribat S."/>
            <person name="Keller J."/>
            <person name="Huneau C."/>
            <person name="Blein T."/>
            <person name="Aime D."/>
            <person name="Laguerre M."/>
            <person name="Taylor J."/>
            <person name="Schubert V."/>
            <person name="Nelson M."/>
            <person name="Geu-Flores F."/>
            <person name="Crespi M."/>
            <person name="Gallardo-Guerrero K."/>
            <person name="Delaux P.-M."/>
            <person name="Salse J."/>
            <person name="Berges H."/>
            <person name="Guyot R."/>
            <person name="Gouzy J."/>
            <person name="Peret B."/>
        </authorList>
    </citation>
    <scope>NUCLEOTIDE SEQUENCE [LARGE SCALE GENOMIC DNA]</scope>
    <source>
        <strain evidence="3">cv. Amiga</strain>
    </source>
</reference>
<feature type="compositionally biased region" description="Acidic residues" evidence="1">
    <location>
        <begin position="1"/>
        <end position="11"/>
    </location>
</feature>
<feature type="region of interest" description="Disordered" evidence="1">
    <location>
        <begin position="1"/>
        <end position="22"/>
    </location>
</feature>